<dbReference type="EMBL" id="JAEVFJ010000029">
    <property type="protein sequence ID" value="KAH8093255.1"/>
    <property type="molecule type" value="Genomic_DNA"/>
</dbReference>
<name>A0A8K0XMF6_9AGAR</name>
<sequence>MATSHTDDHTTRSPSGVEATLAPKDAPAPFNKLGANIILRTIDFVDFRVREGILVEASSFFDDMFSLPPLPEGSGRKRKGRDDQEYRDDVPVIPVTETSRTLNNLLRFCYPVENPRLASADEICESLEASKKYLMEQAERDIKLQFADHVIREPLKLYVLSARRTWKDEMKVAAKGCLAVPFPIGTWIPEMEFMGAGPYMRLQAYHKACSDAAAAVVLREKRISSTMVEYQCSSVTEQQVWFTCNHHNGASLTETFYLPSHPHGLRAWRLVVDYLQALQAEVRVRPRGWTVLNSIKTTEYISLGTQRCKQSQCTSRIAPDLHALCKSLADAVEDAITVQLELKG</sequence>
<organism evidence="2 3">
    <name type="scientific">Cristinia sonorae</name>
    <dbReference type="NCBI Taxonomy" id="1940300"/>
    <lineage>
        <taxon>Eukaryota</taxon>
        <taxon>Fungi</taxon>
        <taxon>Dikarya</taxon>
        <taxon>Basidiomycota</taxon>
        <taxon>Agaricomycotina</taxon>
        <taxon>Agaricomycetes</taxon>
        <taxon>Agaricomycetidae</taxon>
        <taxon>Agaricales</taxon>
        <taxon>Pleurotineae</taxon>
        <taxon>Stephanosporaceae</taxon>
        <taxon>Cristinia</taxon>
    </lineage>
</organism>
<dbReference type="InterPro" id="IPR011333">
    <property type="entry name" value="SKP1/BTB/POZ_sf"/>
</dbReference>
<comment type="caution">
    <text evidence="2">The sequence shown here is derived from an EMBL/GenBank/DDBJ whole genome shotgun (WGS) entry which is preliminary data.</text>
</comment>
<dbReference type="Proteomes" id="UP000813824">
    <property type="component" value="Unassembled WGS sequence"/>
</dbReference>
<evidence type="ECO:0000313" key="2">
    <source>
        <dbReference type="EMBL" id="KAH8093255.1"/>
    </source>
</evidence>
<dbReference type="AlphaFoldDB" id="A0A8K0XMF6"/>
<dbReference type="OrthoDB" id="3357985at2759"/>
<proteinExistence type="predicted"/>
<accession>A0A8K0XMF6</accession>
<gene>
    <name evidence="2" type="ORF">BXZ70DRAFT_389895</name>
</gene>
<protein>
    <recommendedName>
        <fullName evidence="4">BTB domain-containing protein</fullName>
    </recommendedName>
</protein>
<reference evidence="2" key="1">
    <citation type="journal article" date="2021" name="New Phytol.">
        <title>Evolutionary innovations through gain and loss of genes in the ectomycorrhizal Boletales.</title>
        <authorList>
            <person name="Wu G."/>
            <person name="Miyauchi S."/>
            <person name="Morin E."/>
            <person name="Kuo A."/>
            <person name="Drula E."/>
            <person name="Varga T."/>
            <person name="Kohler A."/>
            <person name="Feng B."/>
            <person name="Cao Y."/>
            <person name="Lipzen A."/>
            <person name="Daum C."/>
            <person name="Hundley H."/>
            <person name="Pangilinan J."/>
            <person name="Johnson J."/>
            <person name="Barry K."/>
            <person name="LaButti K."/>
            <person name="Ng V."/>
            <person name="Ahrendt S."/>
            <person name="Min B."/>
            <person name="Choi I.G."/>
            <person name="Park H."/>
            <person name="Plett J.M."/>
            <person name="Magnuson J."/>
            <person name="Spatafora J.W."/>
            <person name="Nagy L.G."/>
            <person name="Henrissat B."/>
            <person name="Grigoriev I.V."/>
            <person name="Yang Z.L."/>
            <person name="Xu J."/>
            <person name="Martin F.M."/>
        </authorList>
    </citation>
    <scope>NUCLEOTIDE SEQUENCE</scope>
    <source>
        <strain evidence="2">KKN 215</strain>
    </source>
</reference>
<feature type="compositionally biased region" description="Basic and acidic residues" evidence="1">
    <location>
        <begin position="1"/>
        <end position="11"/>
    </location>
</feature>
<evidence type="ECO:0000313" key="3">
    <source>
        <dbReference type="Proteomes" id="UP000813824"/>
    </source>
</evidence>
<feature type="region of interest" description="Disordered" evidence="1">
    <location>
        <begin position="1"/>
        <end position="25"/>
    </location>
</feature>
<evidence type="ECO:0008006" key="4">
    <source>
        <dbReference type="Google" id="ProtNLM"/>
    </source>
</evidence>
<keyword evidence="3" id="KW-1185">Reference proteome</keyword>
<dbReference type="Gene3D" id="3.30.710.10">
    <property type="entry name" value="Potassium Channel Kv1.1, Chain A"/>
    <property type="match status" value="1"/>
</dbReference>
<evidence type="ECO:0000256" key="1">
    <source>
        <dbReference type="SAM" id="MobiDB-lite"/>
    </source>
</evidence>